<dbReference type="EMBL" id="JH651161">
    <property type="protein sequence ID" value="EXA28979.1"/>
    <property type="molecule type" value="Genomic_DNA"/>
</dbReference>
<reference evidence="6" key="1">
    <citation type="submission" date="2011-10" db="EMBL/GenBank/DDBJ databases">
        <title>The Genome Sequence of Fusarium oxysporum HDV247.</title>
        <authorList>
            <consortium name="The Broad Institute Genome Sequencing Platform"/>
            <person name="Ma L.-J."/>
            <person name="Gale L.R."/>
            <person name="Schwartz D.C."/>
            <person name="Zhou S."/>
            <person name="Corby-Kistler H."/>
            <person name="Young S.K."/>
            <person name="Zeng Q."/>
            <person name="Gargeya S."/>
            <person name="Fitzgerald M."/>
            <person name="Haas B."/>
            <person name="Abouelleil A."/>
            <person name="Alvarado L."/>
            <person name="Arachchi H.M."/>
            <person name="Berlin A."/>
            <person name="Brown A."/>
            <person name="Chapman S.B."/>
            <person name="Chen Z."/>
            <person name="Dunbar C."/>
            <person name="Freedman E."/>
            <person name="Gearin G."/>
            <person name="Goldberg J."/>
            <person name="Griggs A."/>
            <person name="Gujja S."/>
            <person name="Heiman D."/>
            <person name="Howarth C."/>
            <person name="Larson L."/>
            <person name="Lui A."/>
            <person name="MacDonald P.J.P."/>
            <person name="Montmayeur A."/>
            <person name="Murphy C."/>
            <person name="Neiman D."/>
            <person name="Pearson M."/>
            <person name="Priest M."/>
            <person name="Roberts A."/>
            <person name="Saif S."/>
            <person name="Shea T."/>
            <person name="Shenoy N."/>
            <person name="Sisk P."/>
            <person name="Stolte C."/>
            <person name="Sykes S."/>
            <person name="Wortman J."/>
            <person name="Nusbaum C."/>
            <person name="Birren B."/>
        </authorList>
    </citation>
    <scope>NUCLEOTIDE SEQUENCE [LARGE SCALE GENOMIC DNA]</scope>
    <source>
        <strain evidence="6">HDV247</strain>
    </source>
</reference>
<dbReference type="InterPro" id="IPR002523">
    <property type="entry name" value="MgTranspt_CorA/ZnTranspt_ZntB"/>
</dbReference>
<keyword evidence="2 5" id="KW-0812">Transmembrane</keyword>
<evidence type="ECO:0000256" key="3">
    <source>
        <dbReference type="ARBA" id="ARBA00022989"/>
    </source>
</evidence>
<evidence type="ECO:0000256" key="2">
    <source>
        <dbReference type="ARBA" id="ARBA00022692"/>
    </source>
</evidence>
<evidence type="ECO:0000313" key="6">
    <source>
        <dbReference type="EMBL" id="EXA28979.1"/>
    </source>
</evidence>
<dbReference type="Pfam" id="PF01544">
    <property type="entry name" value="CorA"/>
    <property type="match status" value="1"/>
</dbReference>
<reference evidence="6" key="2">
    <citation type="submission" date="2012-05" db="EMBL/GenBank/DDBJ databases">
        <title>Annotation of the Genome Sequence of Fusarium oxysporum HDV247.</title>
        <authorList>
            <consortium name="The Broad Institute Genomics Platform"/>
            <person name="Ma L.-J."/>
            <person name="Corby-Kistler H."/>
            <person name="Broz K."/>
            <person name="Gale L.R."/>
            <person name="Jonkers W."/>
            <person name="O'Donnell K."/>
            <person name="Ploetz R."/>
            <person name="Steinberg C."/>
            <person name="Schwartz D.C."/>
            <person name="VanEtten H."/>
            <person name="Zhou S."/>
            <person name="Young S.K."/>
            <person name="Zeng Q."/>
            <person name="Gargeya S."/>
            <person name="Fitzgerald M."/>
            <person name="Abouelleil A."/>
            <person name="Alvarado L."/>
            <person name="Chapman S.B."/>
            <person name="Gainer-Dewar J."/>
            <person name="Goldberg J."/>
            <person name="Griggs A."/>
            <person name="Gujja S."/>
            <person name="Hansen M."/>
            <person name="Howarth C."/>
            <person name="Imamovic A."/>
            <person name="Ireland A."/>
            <person name="Larimer J."/>
            <person name="McCowan C."/>
            <person name="Murphy C."/>
            <person name="Pearson M."/>
            <person name="Poon T.W."/>
            <person name="Priest M."/>
            <person name="Roberts A."/>
            <person name="Saif S."/>
            <person name="Shea T."/>
            <person name="Sykes S."/>
            <person name="Wortman J."/>
            <person name="Nusbaum C."/>
            <person name="Birren B."/>
        </authorList>
    </citation>
    <scope>NUCLEOTIDE SEQUENCE</scope>
    <source>
        <strain evidence="6">HDV247</strain>
    </source>
</reference>
<evidence type="ECO:0008006" key="7">
    <source>
        <dbReference type="Google" id="ProtNLM"/>
    </source>
</evidence>
<dbReference type="HOGENOM" id="CLU_041307_1_0_1"/>
<evidence type="ECO:0000256" key="5">
    <source>
        <dbReference type="SAM" id="Phobius"/>
    </source>
</evidence>
<dbReference type="Gene3D" id="1.20.58.340">
    <property type="entry name" value="Magnesium transport protein CorA, transmembrane region"/>
    <property type="match status" value="1"/>
</dbReference>
<sequence>MPKLWWSSYSRRSNGFFGSETFRDNKGNISALNTWSRFLVKVLSDYSHQWHKFNIVTRWVASSQQTFLLIFDTPKQLRLREKFPCPLLTDSHNDTLSDPFWFYLRLFEELSILQDTSVWTVRDRVRKIEKEDILRKPHPRHRYMHDTARHAIHVLETLEVAETTVASIIQHHNVFEEEASSNDKAAKAKYRHVGGRLQWYNHIIQSLRSRASSNKERLLNEIQLAFNAVSMAIGHATQSDSAAMKTVAFVTLTFMPATFISALFSMSFFKIDDNTGEWSVSQEIWLYWVIAVPVTLLTAGSWQRWQRQHRPTSTREAGEATKRLGFLLRLMKRGDEKNDDYDMA</sequence>
<dbReference type="AlphaFoldDB" id="W9N8M7"/>
<dbReference type="SUPFAM" id="SSF144083">
    <property type="entry name" value="Magnesium transport protein CorA, transmembrane region"/>
    <property type="match status" value="1"/>
</dbReference>
<dbReference type="GO" id="GO:0016020">
    <property type="term" value="C:membrane"/>
    <property type="evidence" value="ECO:0007669"/>
    <property type="project" value="UniProtKB-SubCell"/>
</dbReference>
<organism evidence="6">
    <name type="scientific">Fusarium oxysporum f. sp. pisi HDV247</name>
    <dbReference type="NCBI Taxonomy" id="1080344"/>
    <lineage>
        <taxon>Eukaryota</taxon>
        <taxon>Fungi</taxon>
        <taxon>Dikarya</taxon>
        <taxon>Ascomycota</taxon>
        <taxon>Pezizomycotina</taxon>
        <taxon>Sordariomycetes</taxon>
        <taxon>Hypocreomycetidae</taxon>
        <taxon>Hypocreales</taxon>
        <taxon>Nectriaceae</taxon>
        <taxon>Fusarium</taxon>
        <taxon>Fusarium oxysporum species complex</taxon>
    </lineage>
</organism>
<dbReference type="OrthoDB" id="5207033at2759"/>
<protein>
    <recommendedName>
        <fullName evidence="7">Magnesium transport protein CorA</fullName>
    </recommendedName>
</protein>
<evidence type="ECO:0000256" key="1">
    <source>
        <dbReference type="ARBA" id="ARBA00004141"/>
    </source>
</evidence>
<dbReference type="Proteomes" id="UP000030751">
    <property type="component" value="Unassembled WGS sequence"/>
</dbReference>
<feature type="transmembrane region" description="Helical" evidence="5">
    <location>
        <begin position="284"/>
        <end position="302"/>
    </location>
</feature>
<comment type="subcellular location">
    <subcellularLocation>
        <location evidence="1">Membrane</location>
        <topology evidence="1">Multi-pass membrane protein</topology>
    </subcellularLocation>
</comment>
<dbReference type="InterPro" id="IPR045863">
    <property type="entry name" value="CorA_TM1_TM2"/>
</dbReference>
<gene>
    <name evidence="6" type="ORF">FOVG_19458</name>
</gene>
<dbReference type="GO" id="GO:0046873">
    <property type="term" value="F:metal ion transmembrane transporter activity"/>
    <property type="evidence" value="ECO:0007669"/>
    <property type="project" value="InterPro"/>
</dbReference>
<keyword evidence="3 5" id="KW-1133">Transmembrane helix</keyword>
<keyword evidence="4 5" id="KW-0472">Membrane</keyword>
<evidence type="ECO:0000256" key="4">
    <source>
        <dbReference type="ARBA" id="ARBA00023136"/>
    </source>
</evidence>
<accession>W9N8M7</accession>
<name>W9N8M7_FUSOX</name>
<feature type="transmembrane region" description="Helical" evidence="5">
    <location>
        <begin position="247"/>
        <end position="269"/>
    </location>
</feature>
<proteinExistence type="predicted"/>